<dbReference type="SMART" id="SM00298">
    <property type="entry name" value="CHROMO"/>
    <property type="match status" value="1"/>
</dbReference>
<sequence length="231" mass="26277">MAEFAYNNAIHSSTGKSPFKALYGWEPSLTPSNVPTNVPEADNLATKMEAQWQEIESALRQSKVCMTAGETGEPVNFKIGEEAWLDARNVKLKTLSSKLTEQRLGPFKITKKISDRAYQLELPPSMRIHDVFYVGLLSKVKQDKKRAFENQPPPVTIDGEEEYKVEGITDMEERNGEWFFRVKWKGYGSEENTWEPRENLKNAEKILKNFEKEMKKKALSAAKALKGEAVS</sequence>
<dbReference type="InterPro" id="IPR016197">
    <property type="entry name" value="Chromo-like_dom_sf"/>
</dbReference>
<dbReference type="InterPro" id="IPR023779">
    <property type="entry name" value="Chromodomain_CS"/>
</dbReference>
<dbReference type="GO" id="GO:0005634">
    <property type="term" value="C:nucleus"/>
    <property type="evidence" value="ECO:0007669"/>
    <property type="project" value="UniProtKB-SubCell"/>
</dbReference>
<reference evidence="4" key="1">
    <citation type="submission" date="2020-05" db="EMBL/GenBank/DDBJ databases">
        <title>Evolutionary and genomic comparisons of hybrid uninucleate and nonhybrid Rhizoctonia fungi.</title>
        <authorList>
            <person name="Li C."/>
            <person name="Chen X."/>
        </authorList>
    </citation>
    <scope>NUCLEOTIDE SEQUENCE</scope>
    <source>
        <strain evidence="4">AG-1 IA</strain>
    </source>
</reference>
<dbReference type="PROSITE" id="PS00598">
    <property type="entry name" value="CHROMO_1"/>
    <property type="match status" value="1"/>
</dbReference>
<comment type="subcellular location">
    <subcellularLocation>
        <location evidence="1">Nucleus</location>
    </subcellularLocation>
</comment>
<dbReference type="GeneID" id="67032408"/>
<dbReference type="KEGG" id="rsx:RhiXN_10129"/>
<dbReference type="SUPFAM" id="SSF54160">
    <property type="entry name" value="Chromo domain-like"/>
    <property type="match status" value="1"/>
</dbReference>
<dbReference type="RefSeq" id="XP_043184042.1">
    <property type="nucleotide sequence ID" value="XM_043329945.1"/>
</dbReference>
<evidence type="ECO:0000259" key="3">
    <source>
        <dbReference type="PROSITE" id="PS50013"/>
    </source>
</evidence>
<organism evidence="4 5">
    <name type="scientific">Rhizoctonia solani</name>
    <dbReference type="NCBI Taxonomy" id="456999"/>
    <lineage>
        <taxon>Eukaryota</taxon>
        <taxon>Fungi</taxon>
        <taxon>Dikarya</taxon>
        <taxon>Basidiomycota</taxon>
        <taxon>Agaricomycotina</taxon>
        <taxon>Agaricomycetes</taxon>
        <taxon>Cantharellales</taxon>
        <taxon>Ceratobasidiaceae</taxon>
        <taxon>Rhizoctonia</taxon>
    </lineage>
</organism>
<protein>
    <submittedName>
        <fullName evidence="4">Retrotransposable element Tf2 protein</fullName>
    </submittedName>
</protein>
<dbReference type="AlphaFoldDB" id="A0A8H8P3J6"/>
<evidence type="ECO:0000256" key="2">
    <source>
        <dbReference type="ARBA" id="ARBA00023242"/>
    </source>
</evidence>
<accession>A0A8H8P3J6</accession>
<dbReference type="Pfam" id="PF00385">
    <property type="entry name" value="Chromo"/>
    <property type="match status" value="1"/>
</dbReference>
<dbReference type="EMBL" id="CP059668">
    <property type="protein sequence ID" value="QRW23805.1"/>
    <property type="molecule type" value="Genomic_DNA"/>
</dbReference>
<dbReference type="InterPro" id="IPR017984">
    <property type="entry name" value="Chromo_dom_subgr"/>
</dbReference>
<dbReference type="PROSITE" id="PS50013">
    <property type="entry name" value="CHROMO_2"/>
    <property type="match status" value="1"/>
</dbReference>
<gene>
    <name evidence="4" type="ORF">RhiXN_10129</name>
</gene>
<proteinExistence type="predicted"/>
<dbReference type="Gene3D" id="2.40.50.40">
    <property type="match status" value="1"/>
</dbReference>
<feature type="domain" description="Chromo" evidence="3">
    <location>
        <begin position="163"/>
        <end position="222"/>
    </location>
</feature>
<dbReference type="InterPro" id="IPR051219">
    <property type="entry name" value="Heterochromatin_chromo-domain"/>
</dbReference>
<evidence type="ECO:0000256" key="1">
    <source>
        <dbReference type="ARBA" id="ARBA00004123"/>
    </source>
</evidence>
<dbReference type="PANTHER" id="PTHR22812">
    <property type="entry name" value="CHROMOBOX PROTEIN"/>
    <property type="match status" value="1"/>
</dbReference>
<dbReference type="Gene3D" id="3.30.420.10">
    <property type="entry name" value="Ribonuclease H-like superfamily/Ribonuclease H"/>
    <property type="match status" value="1"/>
</dbReference>
<dbReference type="InterPro" id="IPR056924">
    <property type="entry name" value="SH3_Tf2-1"/>
</dbReference>
<dbReference type="InterPro" id="IPR023780">
    <property type="entry name" value="Chromo_domain"/>
</dbReference>
<dbReference type="InterPro" id="IPR036397">
    <property type="entry name" value="RNaseH_sf"/>
</dbReference>
<dbReference type="GO" id="GO:0006338">
    <property type="term" value="P:chromatin remodeling"/>
    <property type="evidence" value="ECO:0007669"/>
    <property type="project" value="UniProtKB-ARBA"/>
</dbReference>
<evidence type="ECO:0000313" key="4">
    <source>
        <dbReference type="EMBL" id="QRW23805.1"/>
    </source>
</evidence>
<name>A0A8H8P3J6_9AGAM</name>
<dbReference type="PRINTS" id="PR00504">
    <property type="entry name" value="CHROMODOMAIN"/>
</dbReference>
<dbReference type="Pfam" id="PF24626">
    <property type="entry name" value="SH3_Tf2-1"/>
    <property type="match status" value="1"/>
</dbReference>
<dbReference type="Proteomes" id="UP000650533">
    <property type="component" value="Chromosome 11"/>
</dbReference>
<keyword evidence="2" id="KW-0539">Nucleus</keyword>
<dbReference type="GO" id="GO:0003676">
    <property type="term" value="F:nucleic acid binding"/>
    <property type="evidence" value="ECO:0007669"/>
    <property type="project" value="InterPro"/>
</dbReference>
<dbReference type="InterPro" id="IPR000953">
    <property type="entry name" value="Chromo/chromo_shadow_dom"/>
</dbReference>
<evidence type="ECO:0000313" key="5">
    <source>
        <dbReference type="Proteomes" id="UP000650533"/>
    </source>
</evidence>